<gene>
    <name evidence="10" type="primary">gatB</name>
    <name evidence="12" type="ORF">A2117_02565</name>
</gene>
<keyword evidence="6 10" id="KW-0648">Protein biosynthesis</keyword>
<dbReference type="InterPro" id="IPR004413">
    <property type="entry name" value="GatB"/>
</dbReference>
<comment type="subunit">
    <text evidence="2 10">Heterotrimer of A, B and C subunits.</text>
</comment>
<dbReference type="InterPro" id="IPR017959">
    <property type="entry name" value="Asn/Gln-tRNA_amidoTrfase_suB/E"/>
</dbReference>
<evidence type="ECO:0000256" key="8">
    <source>
        <dbReference type="ARBA" id="ARBA00047380"/>
    </source>
</evidence>
<sequence length="453" mass="51982">MENKEYQPVIGLEIHIELATASKMFCGCDAYHFNVEPNTHCCPVCLGLPGALPVPNKKAIEWTIRLGLALNCRILEESKFDRKNYFYPDLPKGYQISQYDQPFCVQGKVILKEGREIRIRRVHLEEDTGKLLHTEIGGKKCTLVDFNRSGIPLLEVVTEPDFQNSQEVDEFLKDLQRTVRYLGISDADMEKGSLRIEPNISIKTKSVKGKAQNDEELPLYKVEVKNINSFRFARKAIEYEIERQIEILQGGETPIQETRGWNETENKTVSQREKEEAHDYRYFPEPDIPPMNFTPEKIAEIKKQIPELPEKKEKRFIKEFKLSPYQVDLLIETKELADYYEEALKINGKIDGRKYSSPSEIANWLINRKVDIKTVSPEKLIKDLIASKEVTSVSEAEMSRIVDETLSENAQAAADYKKGKTAVLGFLIGQAVKKIGPQADRQEITRELIEKLK</sequence>
<comment type="catalytic activity">
    <reaction evidence="9 10">
        <text>L-glutamyl-tRNA(Gln) + L-glutamine + ATP + H2O = L-glutaminyl-tRNA(Gln) + L-glutamate + ADP + phosphate + H(+)</text>
        <dbReference type="Rhea" id="RHEA:17521"/>
        <dbReference type="Rhea" id="RHEA-COMP:9681"/>
        <dbReference type="Rhea" id="RHEA-COMP:9684"/>
        <dbReference type="ChEBI" id="CHEBI:15377"/>
        <dbReference type="ChEBI" id="CHEBI:15378"/>
        <dbReference type="ChEBI" id="CHEBI:29985"/>
        <dbReference type="ChEBI" id="CHEBI:30616"/>
        <dbReference type="ChEBI" id="CHEBI:43474"/>
        <dbReference type="ChEBI" id="CHEBI:58359"/>
        <dbReference type="ChEBI" id="CHEBI:78520"/>
        <dbReference type="ChEBI" id="CHEBI:78521"/>
        <dbReference type="ChEBI" id="CHEBI:456216"/>
    </reaction>
</comment>
<dbReference type="PROSITE" id="PS01234">
    <property type="entry name" value="GATB"/>
    <property type="match status" value="1"/>
</dbReference>
<keyword evidence="4 10" id="KW-0547">Nucleotide-binding</keyword>
<protein>
    <recommendedName>
        <fullName evidence="10">Aspartyl/glutamyl-tRNA(Asn/Gln) amidotransferase subunit B</fullName>
        <shortName evidence="10">Asp/Glu-ADT subunit B</shortName>
        <ecNumber evidence="10">6.3.5.-</ecNumber>
    </recommendedName>
</protein>
<evidence type="ECO:0000313" key="13">
    <source>
        <dbReference type="Proteomes" id="UP000179245"/>
    </source>
</evidence>
<dbReference type="NCBIfam" id="NF004014">
    <property type="entry name" value="PRK05477.1-4"/>
    <property type="match status" value="1"/>
</dbReference>
<evidence type="ECO:0000313" key="12">
    <source>
        <dbReference type="EMBL" id="OHA62919.1"/>
    </source>
</evidence>
<dbReference type="InterPro" id="IPR003789">
    <property type="entry name" value="Asn/Gln_tRNA_amidoTrase-B-like"/>
</dbReference>
<dbReference type="GO" id="GO:0070681">
    <property type="term" value="P:glutaminyl-tRNAGln biosynthesis via transamidation"/>
    <property type="evidence" value="ECO:0007669"/>
    <property type="project" value="TreeGrafter"/>
</dbReference>
<dbReference type="InterPro" id="IPR014746">
    <property type="entry name" value="Gln_synth/guanido_kin_cat_dom"/>
</dbReference>
<dbReference type="InterPro" id="IPR017958">
    <property type="entry name" value="Gln-tRNA_amidoTrfase_suB_CS"/>
</dbReference>
<dbReference type="STRING" id="1802443.A2117_02565"/>
<dbReference type="InterPro" id="IPR018027">
    <property type="entry name" value="Asn/Gln_amidotransferase"/>
</dbReference>
<organism evidence="12 13">
    <name type="scientific">Candidatus Wildermuthbacteria bacterium GWA2_46_15</name>
    <dbReference type="NCBI Taxonomy" id="1802443"/>
    <lineage>
        <taxon>Bacteria</taxon>
        <taxon>Candidatus Wildermuthiibacteriota</taxon>
    </lineage>
</organism>
<evidence type="ECO:0000256" key="10">
    <source>
        <dbReference type="HAMAP-Rule" id="MF_00121"/>
    </source>
</evidence>
<name>A0A1G2QS00_9BACT</name>
<dbReference type="EMBL" id="MHTO01000001">
    <property type="protein sequence ID" value="OHA62919.1"/>
    <property type="molecule type" value="Genomic_DNA"/>
</dbReference>
<dbReference type="PANTHER" id="PTHR11659">
    <property type="entry name" value="GLUTAMYL-TRNA GLN AMIDOTRANSFERASE SUBUNIT B MITOCHONDRIAL AND PROKARYOTIC PET112-RELATED"/>
    <property type="match status" value="1"/>
</dbReference>
<dbReference type="Gene3D" id="1.10.10.410">
    <property type="match status" value="1"/>
</dbReference>
<dbReference type="Proteomes" id="UP000179245">
    <property type="component" value="Unassembled WGS sequence"/>
</dbReference>
<dbReference type="GO" id="GO:0050566">
    <property type="term" value="F:asparaginyl-tRNA synthase (glutamine-hydrolyzing) activity"/>
    <property type="evidence" value="ECO:0007669"/>
    <property type="project" value="RHEA"/>
</dbReference>
<comment type="caution">
    <text evidence="12">The sequence shown here is derived from an EMBL/GenBank/DDBJ whole genome shotgun (WGS) entry which is preliminary data.</text>
</comment>
<evidence type="ECO:0000256" key="7">
    <source>
        <dbReference type="ARBA" id="ARBA00024799"/>
    </source>
</evidence>
<dbReference type="GO" id="GO:0006412">
    <property type="term" value="P:translation"/>
    <property type="evidence" value="ECO:0007669"/>
    <property type="project" value="UniProtKB-UniRule"/>
</dbReference>
<dbReference type="InterPro" id="IPR042114">
    <property type="entry name" value="GatB_C_1"/>
</dbReference>
<dbReference type="NCBIfam" id="TIGR00133">
    <property type="entry name" value="gatB"/>
    <property type="match status" value="1"/>
</dbReference>
<dbReference type="PANTHER" id="PTHR11659:SF0">
    <property type="entry name" value="GLUTAMYL-TRNA(GLN) AMIDOTRANSFERASE SUBUNIT B, MITOCHONDRIAL"/>
    <property type="match status" value="1"/>
</dbReference>
<dbReference type="EC" id="6.3.5.-" evidence="10"/>
<dbReference type="InterPro" id="IPR006075">
    <property type="entry name" value="Asn/Gln-tRNA_Trfase_suB/E_cat"/>
</dbReference>
<evidence type="ECO:0000256" key="1">
    <source>
        <dbReference type="ARBA" id="ARBA00005306"/>
    </source>
</evidence>
<proteinExistence type="inferred from homology"/>
<dbReference type="GO" id="GO:0005524">
    <property type="term" value="F:ATP binding"/>
    <property type="evidence" value="ECO:0007669"/>
    <property type="project" value="UniProtKB-KW"/>
</dbReference>
<comment type="similarity">
    <text evidence="1 10">Belongs to the GatB/GatE family. GatB subfamily.</text>
</comment>
<comment type="function">
    <text evidence="7 10">Allows the formation of correctly charged Asn-tRNA(Asn) or Gln-tRNA(Gln) through the transamidation of misacylated Asp-tRNA(Asn) or Glu-tRNA(Gln) in organisms which lack either or both of asparaginyl-tRNA or glutaminyl-tRNA synthetases. The reaction takes place in the presence of glutamine and ATP through an activated phospho-Asp-tRNA(Asn) or phospho-Glu-tRNA(Gln).</text>
</comment>
<dbReference type="SUPFAM" id="SSF89095">
    <property type="entry name" value="GatB/YqeY motif"/>
    <property type="match status" value="2"/>
</dbReference>
<dbReference type="GO" id="GO:0050567">
    <property type="term" value="F:glutaminyl-tRNA synthase (glutamine-hydrolyzing) activity"/>
    <property type="evidence" value="ECO:0007669"/>
    <property type="project" value="UniProtKB-UniRule"/>
</dbReference>
<dbReference type="SUPFAM" id="SSF55931">
    <property type="entry name" value="Glutamine synthetase/guanido kinase"/>
    <property type="match status" value="1"/>
</dbReference>
<evidence type="ECO:0000259" key="11">
    <source>
        <dbReference type="SMART" id="SM00845"/>
    </source>
</evidence>
<dbReference type="Gene3D" id="1.10.150.380">
    <property type="entry name" value="GatB domain, N-terminal subdomain"/>
    <property type="match status" value="1"/>
</dbReference>
<keyword evidence="5 10" id="KW-0067">ATP-binding</keyword>
<evidence type="ECO:0000256" key="2">
    <source>
        <dbReference type="ARBA" id="ARBA00011123"/>
    </source>
</evidence>
<dbReference type="InterPro" id="IPR023168">
    <property type="entry name" value="GatB_Yqey_C_2"/>
</dbReference>
<feature type="domain" description="Asn/Gln amidotransferase" evidence="11">
    <location>
        <begin position="338"/>
        <end position="452"/>
    </location>
</feature>
<evidence type="ECO:0000256" key="4">
    <source>
        <dbReference type="ARBA" id="ARBA00022741"/>
    </source>
</evidence>
<dbReference type="Pfam" id="PF02637">
    <property type="entry name" value="GatB_Yqey"/>
    <property type="match status" value="1"/>
</dbReference>
<evidence type="ECO:0000256" key="6">
    <source>
        <dbReference type="ARBA" id="ARBA00022917"/>
    </source>
</evidence>
<keyword evidence="3 10" id="KW-0436">Ligase</keyword>
<comment type="catalytic activity">
    <reaction evidence="8 10">
        <text>L-aspartyl-tRNA(Asn) + L-glutamine + ATP + H2O = L-asparaginyl-tRNA(Asn) + L-glutamate + ADP + phosphate + 2 H(+)</text>
        <dbReference type="Rhea" id="RHEA:14513"/>
        <dbReference type="Rhea" id="RHEA-COMP:9674"/>
        <dbReference type="Rhea" id="RHEA-COMP:9677"/>
        <dbReference type="ChEBI" id="CHEBI:15377"/>
        <dbReference type="ChEBI" id="CHEBI:15378"/>
        <dbReference type="ChEBI" id="CHEBI:29985"/>
        <dbReference type="ChEBI" id="CHEBI:30616"/>
        <dbReference type="ChEBI" id="CHEBI:43474"/>
        <dbReference type="ChEBI" id="CHEBI:58359"/>
        <dbReference type="ChEBI" id="CHEBI:78515"/>
        <dbReference type="ChEBI" id="CHEBI:78516"/>
        <dbReference type="ChEBI" id="CHEBI:456216"/>
    </reaction>
</comment>
<accession>A0A1G2QS00</accession>
<dbReference type="NCBIfam" id="NF004012">
    <property type="entry name" value="PRK05477.1-2"/>
    <property type="match status" value="1"/>
</dbReference>
<dbReference type="Pfam" id="PF02934">
    <property type="entry name" value="GatB_N"/>
    <property type="match status" value="1"/>
</dbReference>
<evidence type="ECO:0000256" key="5">
    <source>
        <dbReference type="ARBA" id="ARBA00022840"/>
    </source>
</evidence>
<dbReference type="HAMAP" id="MF_00121">
    <property type="entry name" value="GatB"/>
    <property type="match status" value="1"/>
</dbReference>
<dbReference type="SMART" id="SM00845">
    <property type="entry name" value="GatB_Yqey"/>
    <property type="match status" value="1"/>
</dbReference>
<evidence type="ECO:0000256" key="3">
    <source>
        <dbReference type="ARBA" id="ARBA00022598"/>
    </source>
</evidence>
<evidence type="ECO:0000256" key="9">
    <source>
        <dbReference type="ARBA" id="ARBA00047913"/>
    </source>
</evidence>
<reference evidence="12 13" key="1">
    <citation type="journal article" date="2016" name="Nat. Commun.">
        <title>Thousands of microbial genomes shed light on interconnected biogeochemical processes in an aquifer system.</title>
        <authorList>
            <person name="Anantharaman K."/>
            <person name="Brown C.T."/>
            <person name="Hug L.A."/>
            <person name="Sharon I."/>
            <person name="Castelle C.J."/>
            <person name="Probst A.J."/>
            <person name="Thomas B.C."/>
            <person name="Singh A."/>
            <person name="Wilkins M.J."/>
            <person name="Karaoz U."/>
            <person name="Brodie E.L."/>
            <person name="Williams K.H."/>
            <person name="Hubbard S.S."/>
            <person name="Banfield J.F."/>
        </authorList>
    </citation>
    <scope>NUCLEOTIDE SEQUENCE [LARGE SCALE GENOMIC DNA]</scope>
</reference>
<dbReference type="AlphaFoldDB" id="A0A1G2QS00"/>